<evidence type="ECO:0000259" key="1">
    <source>
        <dbReference type="PROSITE" id="PS50879"/>
    </source>
</evidence>
<dbReference type="PANTHER" id="PTHR48475">
    <property type="entry name" value="RIBONUCLEASE H"/>
    <property type="match status" value="1"/>
</dbReference>
<dbReference type="InterPro" id="IPR036397">
    <property type="entry name" value="RNaseH_sf"/>
</dbReference>
<proteinExistence type="predicted"/>
<dbReference type="PROSITE" id="PS50879">
    <property type="entry name" value="RNASE_H_1"/>
    <property type="match status" value="1"/>
</dbReference>
<dbReference type="EMBL" id="JARKNE010000012">
    <property type="protein sequence ID" value="KAK5777126.1"/>
    <property type="molecule type" value="Genomic_DNA"/>
</dbReference>
<evidence type="ECO:0000313" key="3">
    <source>
        <dbReference type="Proteomes" id="UP001358586"/>
    </source>
</evidence>
<dbReference type="Proteomes" id="UP001358586">
    <property type="component" value="Chromosome 12"/>
</dbReference>
<dbReference type="InterPro" id="IPR041588">
    <property type="entry name" value="Integrase_H2C2"/>
</dbReference>
<dbReference type="CDD" id="cd09279">
    <property type="entry name" value="RNase_HI_like"/>
    <property type="match status" value="1"/>
</dbReference>
<accession>A0ABR0MT30</accession>
<reference evidence="2 3" key="1">
    <citation type="submission" date="2023-03" db="EMBL/GenBank/DDBJ databases">
        <title>WGS of Gossypium arboreum.</title>
        <authorList>
            <person name="Yu D."/>
        </authorList>
    </citation>
    <scope>NUCLEOTIDE SEQUENCE [LARGE SCALE GENOMIC DNA]</scope>
    <source>
        <tissue evidence="2">Leaf</tissue>
    </source>
</reference>
<feature type="domain" description="RNase H type-1" evidence="1">
    <location>
        <begin position="1"/>
        <end position="124"/>
    </location>
</feature>
<dbReference type="Pfam" id="PF17921">
    <property type="entry name" value="Integrase_H2C2"/>
    <property type="match status" value="1"/>
</dbReference>
<dbReference type="PANTHER" id="PTHR48475:SF1">
    <property type="entry name" value="RNASE H TYPE-1 DOMAIN-CONTAINING PROTEIN"/>
    <property type="match status" value="1"/>
</dbReference>
<protein>
    <recommendedName>
        <fullName evidence="1">RNase H type-1 domain-containing protein</fullName>
    </recommendedName>
</protein>
<organism evidence="2 3">
    <name type="scientific">Gossypium arboreum</name>
    <name type="common">Tree cotton</name>
    <name type="synonym">Gossypium nanking</name>
    <dbReference type="NCBI Taxonomy" id="29729"/>
    <lineage>
        <taxon>Eukaryota</taxon>
        <taxon>Viridiplantae</taxon>
        <taxon>Streptophyta</taxon>
        <taxon>Embryophyta</taxon>
        <taxon>Tracheophyta</taxon>
        <taxon>Spermatophyta</taxon>
        <taxon>Magnoliopsida</taxon>
        <taxon>eudicotyledons</taxon>
        <taxon>Gunneridae</taxon>
        <taxon>Pentapetalae</taxon>
        <taxon>rosids</taxon>
        <taxon>malvids</taxon>
        <taxon>Malvales</taxon>
        <taxon>Malvaceae</taxon>
        <taxon>Malvoideae</taxon>
        <taxon>Gossypium</taxon>
    </lineage>
</organism>
<dbReference type="Gene3D" id="3.30.420.10">
    <property type="entry name" value="Ribonuclease H-like superfamily/Ribonuclease H"/>
    <property type="match status" value="2"/>
</dbReference>
<dbReference type="SUPFAM" id="SSF53098">
    <property type="entry name" value="Ribonuclease H-like"/>
    <property type="match status" value="2"/>
</dbReference>
<evidence type="ECO:0000313" key="2">
    <source>
        <dbReference type="EMBL" id="KAK5777126.1"/>
    </source>
</evidence>
<dbReference type="InterPro" id="IPR012337">
    <property type="entry name" value="RNaseH-like_sf"/>
</dbReference>
<name>A0ABR0MT30_GOSAR</name>
<dbReference type="Pfam" id="PF13456">
    <property type="entry name" value="RVT_3"/>
    <property type="match status" value="1"/>
</dbReference>
<gene>
    <name evidence="2" type="ORF">PVK06_045092</name>
</gene>
<sequence length="417" mass="47696">MSFDGASNALGHGIGAVLVSPEGNHYPFTARLNFFCTNNIAEYEACIMGLRAAIERNIQTLEVYGDSALVIYQIRGDWEVRDSKLVKYSDLVARLIKEFKEIIFNYFPREENQLVDTLATLASMFKVNRETEIMPLQMSIYEVPAYCFSIEKEPDGQPWFHDVLEYIKNQRYPEQANKNDKRTIRRMAAGFVLDGDILCKKGKDQVLLRCVDTIESRKILEDIHEGICGTHANGFTMARKIMRLGYYWLTMESDCISFARKCHKCQIYGDKIHLAPSPLHVMTSPCPFSMWGMDVIGPISPKASNGHRFIFVVIDYFKKWIEAASFANVTKTAVYVPEENDRAHEKKVRLREFHEGELVLRKILPIQKDFRGKWAPNWEGPYVVKKAFSGGALILTEIDGKELSNPVNSDAVKKYYA</sequence>
<dbReference type="Gene3D" id="1.10.340.70">
    <property type="match status" value="1"/>
</dbReference>
<dbReference type="InterPro" id="IPR002156">
    <property type="entry name" value="RNaseH_domain"/>
</dbReference>
<keyword evidence="3" id="KW-1185">Reference proteome</keyword>
<comment type="caution">
    <text evidence="2">The sequence shown here is derived from an EMBL/GenBank/DDBJ whole genome shotgun (WGS) entry which is preliminary data.</text>
</comment>